<dbReference type="InterPro" id="IPR003593">
    <property type="entry name" value="AAA+_ATPase"/>
</dbReference>
<dbReference type="RefSeq" id="WP_209658088.1">
    <property type="nucleotide sequence ID" value="NZ_JAGGLI010000001.1"/>
</dbReference>
<accession>A0ABS4KEN5</accession>
<gene>
    <name evidence="5" type="ORF">J2Z35_000019</name>
</gene>
<evidence type="ECO:0000313" key="5">
    <source>
        <dbReference type="EMBL" id="MBP2026230.1"/>
    </source>
</evidence>
<dbReference type="PROSITE" id="PS00211">
    <property type="entry name" value="ABC_TRANSPORTER_1"/>
    <property type="match status" value="1"/>
</dbReference>
<comment type="caution">
    <text evidence="5">The sequence shown here is derived from an EMBL/GenBank/DDBJ whole genome shotgun (WGS) entry which is preliminary data.</text>
</comment>
<keyword evidence="6" id="KW-1185">Reference proteome</keyword>
<dbReference type="PROSITE" id="PS50893">
    <property type="entry name" value="ABC_TRANSPORTER_2"/>
    <property type="match status" value="1"/>
</dbReference>
<evidence type="ECO:0000259" key="4">
    <source>
        <dbReference type="PROSITE" id="PS50893"/>
    </source>
</evidence>
<dbReference type="InterPro" id="IPR027417">
    <property type="entry name" value="P-loop_NTPase"/>
</dbReference>
<dbReference type="Pfam" id="PF00005">
    <property type="entry name" value="ABC_tran"/>
    <property type="match status" value="1"/>
</dbReference>
<evidence type="ECO:0000313" key="6">
    <source>
        <dbReference type="Proteomes" id="UP001314903"/>
    </source>
</evidence>
<keyword evidence="1" id="KW-0813">Transport</keyword>
<dbReference type="SMART" id="SM00382">
    <property type="entry name" value="AAA"/>
    <property type="match status" value="1"/>
</dbReference>
<dbReference type="Gene3D" id="3.40.50.300">
    <property type="entry name" value="P-loop containing nucleotide triphosphate hydrolases"/>
    <property type="match status" value="1"/>
</dbReference>
<evidence type="ECO:0000256" key="1">
    <source>
        <dbReference type="ARBA" id="ARBA00022448"/>
    </source>
</evidence>
<dbReference type="InterPro" id="IPR050166">
    <property type="entry name" value="ABC_transporter_ATP-bind"/>
</dbReference>
<evidence type="ECO:0000256" key="3">
    <source>
        <dbReference type="ARBA" id="ARBA00022840"/>
    </source>
</evidence>
<evidence type="ECO:0000256" key="2">
    <source>
        <dbReference type="ARBA" id="ARBA00022741"/>
    </source>
</evidence>
<proteinExistence type="predicted"/>
<dbReference type="SUPFAM" id="SSF52540">
    <property type="entry name" value="P-loop containing nucleoside triphosphate hydrolases"/>
    <property type="match status" value="1"/>
</dbReference>
<keyword evidence="3 5" id="KW-0067">ATP-binding</keyword>
<dbReference type="Proteomes" id="UP001314903">
    <property type="component" value="Unassembled WGS sequence"/>
</dbReference>
<dbReference type="InterPro" id="IPR017871">
    <property type="entry name" value="ABC_transporter-like_CS"/>
</dbReference>
<dbReference type="PANTHER" id="PTHR42788:SF13">
    <property type="entry name" value="ALIPHATIC SULFONATES IMPORT ATP-BINDING PROTEIN SSUB"/>
    <property type="match status" value="1"/>
</dbReference>
<keyword evidence="2" id="KW-0547">Nucleotide-binding</keyword>
<dbReference type="GO" id="GO:0005524">
    <property type="term" value="F:ATP binding"/>
    <property type="evidence" value="ECO:0007669"/>
    <property type="project" value="UniProtKB-KW"/>
</dbReference>
<name>A0ABS4KEN5_9FIRM</name>
<organism evidence="5 6">
    <name type="scientific">Acetoanaerobium pronyense</name>
    <dbReference type="NCBI Taxonomy" id="1482736"/>
    <lineage>
        <taxon>Bacteria</taxon>
        <taxon>Bacillati</taxon>
        <taxon>Bacillota</taxon>
        <taxon>Clostridia</taxon>
        <taxon>Peptostreptococcales</taxon>
        <taxon>Filifactoraceae</taxon>
        <taxon>Acetoanaerobium</taxon>
    </lineage>
</organism>
<dbReference type="InterPro" id="IPR003439">
    <property type="entry name" value="ABC_transporter-like_ATP-bd"/>
</dbReference>
<dbReference type="PANTHER" id="PTHR42788">
    <property type="entry name" value="TAURINE IMPORT ATP-BINDING PROTEIN-RELATED"/>
    <property type="match status" value="1"/>
</dbReference>
<dbReference type="EMBL" id="JAGGLI010000001">
    <property type="protein sequence ID" value="MBP2026230.1"/>
    <property type="molecule type" value="Genomic_DNA"/>
</dbReference>
<protein>
    <submittedName>
        <fullName evidence="5">NitT/TauT family transport system ATP-binding protein</fullName>
    </submittedName>
</protein>
<feature type="domain" description="ABC transporter" evidence="4">
    <location>
        <begin position="2"/>
        <end position="224"/>
    </location>
</feature>
<reference evidence="5 6" key="1">
    <citation type="submission" date="2021-03" db="EMBL/GenBank/DDBJ databases">
        <title>Genomic Encyclopedia of Type Strains, Phase IV (KMG-IV): sequencing the most valuable type-strain genomes for metagenomic binning, comparative biology and taxonomic classification.</title>
        <authorList>
            <person name="Goeker M."/>
        </authorList>
    </citation>
    <scope>NUCLEOTIDE SEQUENCE [LARGE SCALE GENOMIC DNA]</scope>
    <source>
        <strain evidence="5 6">DSM 27512</strain>
    </source>
</reference>
<sequence>MIKLESLSFSYGKEKVLDNINLEIKENTTLAIIGPSGCGKTTLLYIIAGLISPEKIEKGNLFTRGEIGIIFQNYGLFPWKSVEQNIILPLKAKGKDIKISKELSNNILKRLNIFELKDKFPKEISGGQKQRVAIGRTLALEPDILLMDEMSSALDAMTKEDIQDIIMEIVTKDKKSLIFVTHNIEEAVFLGQRIVVMNKGKIRSIVENSSFGKKDIRKSREFYENCIKIREILEEG</sequence>